<evidence type="ECO:0000256" key="1">
    <source>
        <dbReference type="SAM" id="MobiDB-lite"/>
    </source>
</evidence>
<evidence type="ECO:0000313" key="3">
    <source>
        <dbReference type="Proteomes" id="UP000277580"/>
    </source>
</evidence>
<reference evidence="2 3" key="1">
    <citation type="journal article" date="2018" name="Nat. Ecol. Evol.">
        <title>Pezizomycetes genomes reveal the molecular basis of ectomycorrhizal truffle lifestyle.</title>
        <authorList>
            <person name="Murat C."/>
            <person name="Payen T."/>
            <person name="Noel B."/>
            <person name="Kuo A."/>
            <person name="Morin E."/>
            <person name="Chen J."/>
            <person name="Kohler A."/>
            <person name="Krizsan K."/>
            <person name="Balestrini R."/>
            <person name="Da Silva C."/>
            <person name="Montanini B."/>
            <person name="Hainaut M."/>
            <person name="Levati E."/>
            <person name="Barry K.W."/>
            <person name="Belfiori B."/>
            <person name="Cichocki N."/>
            <person name="Clum A."/>
            <person name="Dockter R.B."/>
            <person name="Fauchery L."/>
            <person name="Guy J."/>
            <person name="Iotti M."/>
            <person name="Le Tacon F."/>
            <person name="Lindquist E.A."/>
            <person name="Lipzen A."/>
            <person name="Malagnac F."/>
            <person name="Mello A."/>
            <person name="Molinier V."/>
            <person name="Miyauchi S."/>
            <person name="Poulain J."/>
            <person name="Riccioni C."/>
            <person name="Rubini A."/>
            <person name="Sitrit Y."/>
            <person name="Splivallo R."/>
            <person name="Traeger S."/>
            <person name="Wang M."/>
            <person name="Zifcakova L."/>
            <person name="Wipf D."/>
            <person name="Zambonelli A."/>
            <person name="Paolocci F."/>
            <person name="Nowrousian M."/>
            <person name="Ottonello S."/>
            <person name="Baldrian P."/>
            <person name="Spatafora J.W."/>
            <person name="Henrissat B."/>
            <person name="Nagy L.G."/>
            <person name="Aury J.M."/>
            <person name="Wincker P."/>
            <person name="Grigoriev I.V."/>
            <person name="Bonfante P."/>
            <person name="Martin F.M."/>
        </authorList>
    </citation>
    <scope>NUCLEOTIDE SEQUENCE [LARGE SCALE GENOMIC DNA]</scope>
    <source>
        <strain evidence="2 3">CCBAS932</strain>
    </source>
</reference>
<organism evidence="2 3">
    <name type="scientific">Morchella conica CCBAS932</name>
    <dbReference type="NCBI Taxonomy" id="1392247"/>
    <lineage>
        <taxon>Eukaryota</taxon>
        <taxon>Fungi</taxon>
        <taxon>Dikarya</taxon>
        <taxon>Ascomycota</taxon>
        <taxon>Pezizomycotina</taxon>
        <taxon>Pezizomycetes</taxon>
        <taxon>Pezizales</taxon>
        <taxon>Morchellaceae</taxon>
        <taxon>Morchella</taxon>
    </lineage>
</organism>
<dbReference type="EMBL" id="ML119319">
    <property type="protein sequence ID" value="RPB06486.1"/>
    <property type="molecule type" value="Genomic_DNA"/>
</dbReference>
<keyword evidence="3" id="KW-1185">Reference proteome</keyword>
<feature type="compositionally biased region" description="Basic residues" evidence="1">
    <location>
        <begin position="1"/>
        <end position="13"/>
    </location>
</feature>
<sequence>MHPPKIRGKKTKAGNREITDLDDDVRFGDPENEIYDLSDVSGDEGAKGVAQTVLGAGRGVSPASPDASQHTDEDGEDDRENDDADTIQSGADALLASYSIAPVLIYLNLIDRISIKYRYYPRYGVYGAQGYRYLNLIVDISIK</sequence>
<dbReference type="Proteomes" id="UP000277580">
    <property type="component" value="Unassembled WGS sequence"/>
</dbReference>
<dbReference type="InParanoid" id="A0A3N4K7G6"/>
<feature type="compositionally biased region" description="Basic and acidic residues" evidence="1">
    <location>
        <begin position="14"/>
        <end position="29"/>
    </location>
</feature>
<accession>A0A3N4K7G6</accession>
<dbReference type="AlphaFoldDB" id="A0A3N4K7G6"/>
<evidence type="ECO:0000313" key="2">
    <source>
        <dbReference type="EMBL" id="RPB06486.1"/>
    </source>
</evidence>
<feature type="region of interest" description="Disordered" evidence="1">
    <location>
        <begin position="1"/>
        <end position="87"/>
    </location>
</feature>
<feature type="compositionally biased region" description="Acidic residues" evidence="1">
    <location>
        <begin position="73"/>
        <end position="85"/>
    </location>
</feature>
<name>A0A3N4K7G6_9PEZI</name>
<proteinExistence type="predicted"/>
<protein>
    <submittedName>
        <fullName evidence="2">Uncharacterized protein</fullName>
    </submittedName>
</protein>
<gene>
    <name evidence="2" type="ORF">P167DRAFT_550488</name>
</gene>